<dbReference type="PANTHER" id="PTHR43712:SF2">
    <property type="entry name" value="O-METHYLTRANSFERASE CICE"/>
    <property type="match status" value="1"/>
</dbReference>
<protein>
    <recommendedName>
        <fullName evidence="5">O-methyltransferase C-terminal domain-containing protein</fullName>
    </recommendedName>
</protein>
<dbReference type="GO" id="GO:0008171">
    <property type="term" value="F:O-methyltransferase activity"/>
    <property type="evidence" value="ECO:0007669"/>
    <property type="project" value="InterPro"/>
</dbReference>
<dbReference type="InterPro" id="IPR036388">
    <property type="entry name" value="WH-like_DNA-bd_sf"/>
</dbReference>
<proteinExistence type="predicted"/>
<evidence type="ECO:0000256" key="2">
    <source>
        <dbReference type="ARBA" id="ARBA00022679"/>
    </source>
</evidence>
<feature type="domain" description="O-methyltransferase C-terminal" evidence="5">
    <location>
        <begin position="623"/>
        <end position="741"/>
    </location>
</feature>
<dbReference type="InterPro" id="IPR016461">
    <property type="entry name" value="COMT-like"/>
</dbReference>
<feature type="compositionally biased region" description="Polar residues" evidence="4">
    <location>
        <begin position="47"/>
        <end position="63"/>
    </location>
</feature>
<dbReference type="SUPFAM" id="SSF53335">
    <property type="entry name" value="S-adenosyl-L-methionine-dependent methyltransferases"/>
    <property type="match status" value="1"/>
</dbReference>
<evidence type="ECO:0000313" key="6">
    <source>
        <dbReference type="EMBL" id="TFK50530.1"/>
    </source>
</evidence>
<name>A0A5C3MZ98_9AGAM</name>
<dbReference type="Gene3D" id="3.40.50.150">
    <property type="entry name" value="Vaccinia Virus protein VP39"/>
    <property type="match status" value="1"/>
</dbReference>
<keyword evidence="7" id="KW-1185">Reference proteome</keyword>
<dbReference type="InterPro" id="IPR036390">
    <property type="entry name" value="WH_DNA-bd_sf"/>
</dbReference>
<reference evidence="6 7" key="1">
    <citation type="journal article" date="2019" name="Nat. Ecol. Evol.">
        <title>Megaphylogeny resolves global patterns of mushroom evolution.</title>
        <authorList>
            <person name="Varga T."/>
            <person name="Krizsan K."/>
            <person name="Foldi C."/>
            <person name="Dima B."/>
            <person name="Sanchez-Garcia M."/>
            <person name="Sanchez-Ramirez S."/>
            <person name="Szollosi G.J."/>
            <person name="Szarkandi J.G."/>
            <person name="Papp V."/>
            <person name="Albert L."/>
            <person name="Andreopoulos W."/>
            <person name="Angelini C."/>
            <person name="Antonin V."/>
            <person name="Barry K.W."/>
            <person name="Bougher N.L."/>
            <person name="Buchanan P."/>
            <person name="Buyck B."/>
            <person name="Bense V."/>
            <person name="Catcheside P."/>
            <person name="Chovatia M."/>
            <person name="Cooper J."/>
            <person name="Damon W."/>
            <person name="Desjardin D."/>
            <person name="Finy P."/>
            <person name="Geml J."/>
            <person name="Haridas S."/>
            <person name="Hughes K."/>
            <person name="Justo A."/>
            <person name="Karasinski D."/>
            <person name="Kautmanova I."/>
            <person name="Kiss B."/>
            <person name="Kocsube S."/>
            <person name="Kotiranta H."/>
            <person name="LaButti K.M."/>
            <person name="Lechner B.E."/>
            <person name="Liimatainen K."/>
            <person name="Lipzen A."/>
            <person name="Lukacs Z."/>
            <person name="Mihaltcheva S."/>
            <person name="Morgado L.N."/>
            <person name="Niskanen T."/>
            <person name="Noordeloos M.E."/>
            <person name="Ohm R.A."/>
            <person name="Ortiz-Santana B."/>
            <person name="Ovrebo C."/>
            <person name="Racz N."/>
            <person name="Riley R."/>
            <person name="Savchenko A."/>
            <person name="Shiryaev A."/>
            <person name="Soop K."/>
            <person name="Spirin V."/>
            <person name="Szebenyi C."/>
            <person name="Tomsovsky M."/>
            <person name="Tulloss R.E."/>
            <person name="Uehling J."/>
            <person name="Grigoriev I.V."/>
            <person name="Vagvolgyi C."/>
            <person name="Papp T."/>
            <person name="Martin F.M."/>
            <person name="Miettinen O."/>
            <person name="Hibbett D.S."/>
            <person name="Nagy L.G."/>
        </authorList>
    </citation>
    <scope>NUCLEOTIDE SEQUENCE [LARGE SCALE GENOMIC DNA]</scope>
    <source>
        <strain evidence="6 7">OMC1185</strain>
    </source>
</reference>
<keyword evidence="3" id="KW-0949">S-adenosyl-L-methionine</keyword>
<evidence type="ECO:0000256" key="4">
    <source>
        <dbReference type="SAM" id="MobiDB-lite"/>
    </source>
</evidence>
<dbReference type="EMBL" id="ML213513">
    <property type="protein sequence ID" value="TFK50530.1"/>
    <property type="molecule type" value="Genomic_DNA"/>
</dbReference>
<dbReference type="PROSITE" id="PS51683">
    <property type="entry name" value="SAM_OMT_II"/>
    <property type="match status" value="1"/>
</dbReference>
<feature type="compositionally biased region" description="Low complexity" evidence="4">
    <location>
        <begin position="64"/>
        <end position="79"/>
    </location>
</feature>
<keyword evidence="1" id="KW-0489">Methyltransferase</keyword>
<keyword evidence="2" id="KW-0808">Transferase</keyword>
<evidence type="ECO:0000256" key="1">
    <source>
        <dbReference type="ARBA" id="ARBA00022603"/>
    </source>
</evidence>
<dbReference type="GO" id="GO:0032259">
    <property type="term" value="P:methylation"/>
    <property type="evidence" value="ECO:0007669"/>
    <property type="project" value="UniProtKB-KW"/>
</dbReference>
<dbReference type="SUPFAM" id="SSF46785">
    <property type="entry name" value="Winged helix' DNA-binding domain"/>
    <property type="match status" value="1"/>
</dbReference>
<feature type="region of interest" description="Disordered" evidence="4">
    <location>
        <begin position="33"/>
        <end position="84"/>
    </location>
</feature>
<dbReference type="Gene3D" id="1.10.10.10">
    <property type="entry name" value="Winged helix-like DNA-binding domain superfamily/Winged helix DNA-binding domain"/>
    <property type="match status" value="1"/>
</dbReference>
<evidence type="ECO:0000313" key="7">
    <source>
        <dbReference type="Proteomes" id="UP000305948"/>
    </source>
</evidence>
<dbReference type="Pfam" id="PF00891">
    <property type="entry name" value="Methyltransf_2"/>
    <property type="match status" value="1"/>
</dbReference>
<dbReference type="Proteomes" id="UP000305948">
    <property type="component" value="Unassembled WGS sequence"/>
</dbReference>
<dbReference type="AlphaFoldDB" id="A0A5C3MZ98"/>
<accession>A0A5C3MZ98</accession>
<feature type="region of interest" description="Disordered" evidence="4">
    <location>
        <begin position="398"/>
        <end position="524"/>
    </location>
</feature>
<dbReference type="InterPro" id="IPR001077">
    <property type="entry name" value="COMT_C"/>
</dbReference>
<dbReference type="OrthoDB" id="2410195at2759"/>
<evidence type="ECO:0000259" key="5">
    <source>
        <dbReference type="Pfam" id="PF00891"/>
    </source>
</evidence>
<feature type="region of interest" description="Disordered" evidence="4">
    <location>
        <begin position="325"/>
        <end position="368"/>
    </location>
</feature>
<feature type="compositionally biased region" description="Low complexity" evidence="4">
    <location>
        <begin position="507"/>
        <end position="524"/>
    </location>
</feature>
<dbReference type="InterPro" id="IPR029063">
    <property type="entry name" value="SAM-dependent_MTases_sf"/>
</dbReference>
<organism evidence="6 7">
    <name type="scientific">Heliocybe sulcata</name>
    <dbReference type="NCBI Taxonomy" id="5364"/>
    <lineage>
        <taxon>Eukaryota</taxon>
        <taxon>Fungi</taxon>
        <taxon>Dikarya</taxon>
        <taxon>Basidiomycota</taxon>
        <taxon>Agaricomycotina</taxon>
        <taxon>Agaricomycetes</taxon>
        <taxon>Gloeophyllales</taxon>
        <taxon>Gloeophyllaceae</taxon>
        <taxon>Heliocybe</taxon>
    </lineage>
</organism>
<sequence>MTLADLRALHAVIGDAIDDIERVYASYNQTFMEEDEDRHDPRWRSPSPASSEDSYYSTATSFDSSRPSTPTHSSSFPTTPLDPLSPIESQFPRIQLDSPFSPAKGSSRALQSGFEYRSRVDEHVDFPSLHGSYDANSPSEKLTAHPEVASATKRIVSASGQLGVMVQAPFLTLCDGCMGYHLPSCLRFLEASHTVEIIRDTGSKGMHVNDIAAKNGCDLGKLTHILRLLATHHYLIEVSADTFALNRISSAMDTGKSWEDILANPEKKYEGTKGVAAFVAMCSDELFKAAAWMTDTFLPPSINSIAARAATPVLLTPQSPSFRAIGPLPPPTPFSALGTPAPIAGANSSRPTSRRADPDASEFQEGRSGTEALLTSGLGEHFGLVGGTEALLCDWTRRSEGSDSTTKKSAISRREPSPARYPTGLAAPWSPMSPSLPRHARRPSDLDPIPSSPVISRRNDYNVPGSPITLRQQPSRLFFPGSPIVNRPRSHSRHPSLLQSPAPSRVLSPKQSFSNLSSKSLSPKPSLTSLSLNFALHSPSPSSDATLVNAESEVKLHLSNSPTHSPFNTAFKTEKEFFAWLEGKGNEGRLKRFGCAMTGSGGWEDVGGGGVLAFPWDTLPEGSLVVDVGGGIGSTSLLLAKKYQDLNFMVQDRVGVVKMGEEAWRERAPELLDGGRVTFLAHDFFTPQPTLPAPPAVFLLRVITHDWPDEYARKILLNLRRAALDVQGGVKTRLVVADHVLPLACQDLVVQRGADDGDGLMETRLPSWRPPLLSNLGKASANAYWMDLTMRCIFNSQERTLREMLTLLESAGWKGTVMSRAEGSLFGCVIAEPCGIPSETLIAEQEEQAKLKLRAAEEAERERTWAPSMGDTFGSRVYLPEAIDFDEGGFDWFDFRRVEFEREKEKKKTRRRKVVSCMDVRELRMGREEVGAEGLEDFWGGL</sequence>
<gene>
    <name evidence="6" type="ORF">OE88DRAFT_1645564</name>
</gene>
<dbReference type="PANTHER" id="PTHR43712">
    <property type="entry name" value="PUTATIVE (AFU_ORTHOLOGUE AFUA_4G14580)-RELATED"/>
    <property type="match status" value="1"/>
</dbReference>
<evidence type="ECO:0000256" key="3">
    <source>
        <dbReference type="ARBA" id="ARBA00022691"/>
    </source>
</evidence>
<dbReference type="STRING" id="5364.A0A5C3MZ98"/>